<dbReference type="SUPFAM" id="SSF53335">
    <property type="entry name" value="S-adenosyl-L-methionine-dependent methyltransferases"/>
    <property type="match status" value="1"/>
</dbReference>
<sequence>MVVGLSWRLSQRVAVLCLLVLWLRSLGPGSAYLQRLRPNCHLNAHLRRCVRVAAAEGHPAEPFLTGDAERGNLAENDVANLSSSDLPDAISDGSATVEEGVATGDGTSQQTSCYLRHEPVLLQETLDMLVTDPDGRYLDATLGYGGHSEAILERLSAKGSLVSLDRDPEAVYYTGRRLSRYVDSGQMMPVIGTFSNLERVLESHNLPLTGYSGVLADLGLSTHQLEKAGRGFSYNTDGPLDMRMSNPMHDPFSTASYTGVDLASSLGTANTAFKIVNRARENELAHILKEYGEEARAAVIARRIVDMRGRKGRISTTKELRDIVVSCVRGNHKAAMKVLSRVFQALRIYVNDELAELNSLLEFAPSLLHRKHGRFVVISYHSLEDRAVKRAFSGLQSAFELSSDSSVYRVLTKKCVTAGSAESKANQKSRSAKLRCLQRCRKQTQE</sequence>
<accession>A0A2H6KGI6</accession>
<dbReference type="OrthoDB" id="439808at2759"/>
<dbReference type="Pfam" id="PF01795">
    <property type="entry name" value="Methyltransf_5"/>
    <property type="match status" value="1"/>
</dbReference>
<protein>
    <submittedName>
        <fullName evidence="6">16S rRNA methyltransferase</fullName>
    </submittedName>
</protein>
<keyword evidence="7" id="KW-1185">Reference proteome</keyword>
<feature type="chain" id="PRO_5014144168" evidence="5">
    <location>
        <begin position="32"/>
        <end position="446"/>
    </location>
</feature>
<keyword evidence="3 6" id="KW-0808">Transferase</keyword>
<evidence type="ECO:0000256" key="5">
    <source>
        <dbReference type="SAM" id="SignalP"/>
    </source>
</evidence>
<dbReference type="InterPro" id="IPR002903">
    <property type="entry name" value="RsmH"/>
</dbReference>
<reference evidence="6 7" key="1">
    <citation type="journal article" date="2017" name="BMC Genomics">
        <title>Whole-genome assembly of Babesia ovata and comparative genomics between closely related pathogens.</title>
        <authorList>
            <person name="Yamagishi J."/>
            <person name="Asada M."/>
            <person name="Hakimi H."/>
            <person name="Tanaka T.Q."/>
            <person name="Sugimoto C."/>
            <person name="Kawazu S."/>
        </authorList>
    </citation>
    <scope>NUCLEOTIDE SEQUENCE [LARGE SCALE GENOMIC DNA]</scope>
    <source>
        <strain evidence="6 7">Miyake</strain>
    </source>
</reference>
<comment type="caution">
    <text evidence="6">The sequence shown here is derived from an EMBL/GenBank/DDBJ whole genome shotgun (WGS) entry which is preliminary data.</text>
</comment>
<dbReference type="PANTHER" id="PTHR11265:SF0">
    <property type="entry name" value="12S RRNA N4-METHYLCYTIDINE METHYLTRANSFERASE"/>
    <property type="match status" value="1"/>
</dbReference>
<proteinExistence type="inferred from homology"/>
<dbReference type="SUPFAM" id="SSF81799">
    <property type="entry name" value="Putative methyltransferase TM0872, insert domain"/>
    <property type="match status" value="1"/>
</dbReference>
<comment type="similarity">
    <text evidence="1">Belongs to the methyltransferase superfamily. RsmH family.</text>
</comment>
<dbReference type="EMBL" id="BDSA01000004">
    <property type="protein sequence ID" value="GBE62105.1"/>
    <property type="molecule type" value="Genomic_DNA"/>
</dbReference>
<dbReference type="InterPro" id="IPR023397">
    <property type="entry name" value="SAM-dep_MeTrfase_MraW_recog"/>
</dbReference>
<dbReference type="GO" id="GO:0070475">
    <property type="term" value="P:rRNA base methylation"/>
    <property type="evidence" value="ECO:0007669"/>
    <property type="project" value="TreeGrafter"/>
</dbReference>
<evidence type="ECO:0000256" key="4">
    <source>
        <dbReference type="ARBA" id="ARBA00022691"/>
    </source>
</evidence>
<dbReference type="GeneID" id="39875875"/>
<keyword evidence="4" id="KW-0949">S-adenosyl-L-methionine</keyword>
<dbReference type="PANTHER" id="PTHR11265">
    <property type="entry name" value="S-ADENOSYL-METHYLTRANSFERASE MRAW"/>
    <property type="match status" value="1"/>
</dbReference>
<dbReference type="InterPro" id="IPR029063">
    <property type="entry name" value="SAM-dependent_MTases_sf"/>
</dbReference>
<evidence type="ECO:0000313" key="7">
    <source>
        <dbReference type="Proteomes" id="UP000236319"/>
    </source>
</evidence>
<dbReference type="HAMAP" id="MF_01007">
    <property type="entry name" value="16SrRNA_methyltr_H"/>
    <property type="match status" value="1"/>
</dbReference>
<evidence type="ECO:0000256" key="2">
    <source>
        <dbReference type="ARBA" id="ARBA00022603"/>
    </source>
</evidence>
<dbReference type="Proteomes" id="UP000236319">
    <property type="component" value="Unassembled WGS sequence"/>
</dbReference>
<evidence type="ECO:0000256" key="3">
    <source>
        <dbReference type="ARBA" id="ARBA00022679"/>
    </source>
</evidence>
<dbReference type="AlphaFoldDB" id="A0A2H6KGI6"/>
<feature type="signal peptide" evidence="5">
    <location>
        <begin position="1"/>
        <end position="31"/>
    </location>
</feature>
<dbReference type="GO" id="GO:0071424">
    <property type="term" value="F:rRNA (cytosine-N4-)-methyltransferase activity"/>
    <property type="evidence" value="ECO:0007669"/>
    <property type="project" value="TreeGrafter"/>
</dbReference>
<evidence type="ECO:0000256" key="1">
    <source>
        <dbReference type="ARBA" id="ARBA00010396"/>
    </source>
</evidence>
<evidence type="ECO:0000313" key="6">
    <source>
        <dbReference type="EMBL" id="GBE62105.1"/>
    </source>
</evidence>
<dbReference type="Gene3D" id="3.40.50.150">
    <property type="entry name" value="Vaccinia Virus protein VP39"/>
    <property type="match status" value="1"/>
</dbReference>
<keyword evidence="2 6" id="KW-0489">Methyltransferase</keyword>
<dbReference type="GO" id="GO:0005737">
    <property type="term" value="C:cytoplasm"/>
    <property type="evidence" value="ECO:0007669"/>
    <property type="project" value="TreeGrafter"/>
</dbReference>
<dbReference type="NCBIfam" id="TIGR00006">
    <property type="entry name" value="16S rRNA (cytosine(1402)-N(4))-methyltransferase RsmH"/>
    <property type="match status" value="1"/>
</dbReference>
<dbReference type="RefSeq" id="XP_028868348.1">
    <property type="nucleotide sequence ID" value="XM_029012515.1"/>
</dbReference>
<dbReference type="VEuPathDB" id="PiroplasmaDB:BOVATA_035980"/>
<organism evidence="6 7">
    <name type="scientific">Babesia ovata</name>
    <dbReference type="NCBI Taxonomy" id="189622"/>
    <lineage>
        <taxon>Eukaryota</taxon>
        <taxon>Sar</taxon>
        <taxon>Alveolata</taxon>
        <taxon>Apicomplexa</taxon>
        <taxon>Aconoidasida</taxon>
        <taxon>Piroplasmida</taxon>
        <taxon>Babesiidae</taxon>
        <taxon>Babesia</taxon>
    </lineage>
</organism>
<name>A0A2H6KGI6_9APIC</name>
<keyword evidence="5" id="KW-0732">Signal</keyword>
<dbReference type="Gene3D" id="1.10.150.170">
    <property type="entry name" value="Putative methyltransferase TM0872, insert domain"/>
    <property type="match status" value="1"/>
</dbReference>
<gene>
    <name evidence="6" type="ORF">BOVATA_035980</name>
</gene>